<evidence type="ECO:0000313" key="3">
    <source>
        <dbReference type="Proteomes" id="UP000019141"/>
    </source>
</evidence>
<dbReference type="InterPro" id="IPR024445">
    <property type="entry name" value="Tnp_ISXO2-like"/>
</dbReference>
<dbReference type="PANTHER" id="PTHR47163">
    <property type="entry name" value="DDE_TNP_IS1595 DOMAIN-CONTAINING PROTEIN"/>
    <property type="match status" value="1"/>
</dbReference>
<keyword evidence="3" id="KW-1185">Reference proteome</keyword>
<dbReference type="EMBL" id="AZHW01001631">
    <property type="protein sequence ID" value="ETW92146.1"/>
    <property type="molecule type" value="Genomic_DNA"/>
</dbReference>
<accession>W4L484</accession>
<dbReference type="InterPro" id="IPR053164">
    <property type="entry name" value="IS1016-like_transposase"/>
</dbReference>
<dbReference type="PANTHER" id="PTHR47163:SF2">
    <property type="entry name" value="SI:DKEY-17M8.2"/>
    <property type="match status" value="1"/>
</dbReference>
<sequence length="147" mass="16785">MENDRPPILGVVGRTSGQVQFTVCDNTQQATIVPLVVACSLPGTTLYTDECNAYNPIAETGRSHATVCHSRYEWARDDDGDGIREVHCNTMEGIWTGLRNFLRPFRGVHKRYLAQYVAIFEWTHNLKFVNDSFLRSLIDSHFTYFHS</sequence>
<dbReference type="AlphaFoldDB" id="W4L484"/>
<protein>
    <recommendedName>
        <fullName evidence="1">ISXO2-like transposase domain-containing protein</fullName>
    </recommendedName>
</protein>
<reference evidence="2 3" key="1">
    <citation type="journal article" date="2014" name="Nature">
        <title>An environmental bacterial taxon with a large and distinct metabolic repertoire.</title>
        <authorList>
            <person name="Wilson M.C."/>
            <person name="Mori T."/>
            <person name="Ruckert C."/>
            <person name="Uria A.R."/>
            <person name="Helf M.J."/>
            <person name="Takada K."/>
            <person name="Gernert C."/>
            <person name="Steffens U.A."/>
            <person name="Heycke N."/>
            <person name="Schmitt S."/>
            <person name="Rinke C."/>
            <person name="Helfrich E.J."/>
            <person name="Brachmann A.O."/>
            <person name="Gurgui C."/>
            <person name="Wakimoto T."/>
            <person name="Kracht M."/>
            <person name="Crusemann M."/>
            <person name="Hentschel U."/>
            <person name="Abe I."/>
            <person name="Matsunaga S."/>
            <person name="Kalinowski J."/>
            <person name="Takeyama H."/>
            <person name="Piel J."/>
        </authorList>
    </citation>
    <scope>NUCLEOTIDE SEQUENCE [LARGE SCALE GENOMIC DNA]</scope>
    <source>
        <strain evidence="3">TSY1</strain>
    </source>
</reference>
<gene>
    <name evidence="2" type="ORF">ETSY1_44935</name>
</gene>
<dbReference type="SMART" id="SM01126">
    <property type="entry name" value="DDE_Tnp_IS1595"/>
    <property type="match status" value="1"/>
</dbReference>
<dbReference type="Proteomes" id="UP000019141">
    <property type="component" value="Unassembled WGS sequence"/>
</dbReference>
<dbReference type="HOGENOM" id="CLU_123380_0_0_7"/>
<dbReference type="Pfam" id="PF12762">
    <property type="entry name" value="DDE_Tnp_IS1595"/>
    <property type="match status" value="1"/>
</dbReference>
<organism evidence="2 3">
    <name type="scientific">Entotheonella factor</name>
    <dbReference type="NCBI Taxonomy" id="1429438"/>
    <lineage>
        <taxon>Bacteria</taxon>
        <taxon>Pseudomonadati</taxon>
        <taxon>Nitrospinota/Tectimicrobiota group</taxon>
        <taxon>Candidatus Tectimicrobiota</taxon>
        <taxon>Candidatus Entotheonellia</taxon>
        <taxon>Candidatus Entotheonellales</taxon>
        <taxon>Candidatus Entotheonellaceae</taxon>
        <taxon>Candidatus Entotheonella</taxon>
    </lineage>
</organism>
<feature type="domain" description="ISXO2-like transposase" evidence="1">
    <location>
        <begin position="1"/>
        <end position="125"/>
    </location>
</feature>
<proteinExistence type="predicted"/>
<evidence type="ECO:0000313" key="2">
    <source>
        <dbReference type="EMBL" id="ETW92146.1"/>
    </source>
</evidence>
<comment type="caution">
    <text evidence="2">The sequence shown here is derived from an EMBL/GenBank/DDBJ whole genome shotgun (WGS) entry which is preliminary data.</text>
</comment>
<name>W4L484_ENTF1</name>
<evidence type="ECO:0000259" key="1">
    <source>
        <dbReference type="SMART" id="SM01126"/>
    </source>
</evidence>